<dbReference type="AlphaFoldDB" id="A0AB36R8S7"/>
<feature type="region of interest" description="Disordered" evidence="1">
    <location>
        <begin position="565"/>
        <end position="588"/>
    </location>
</feature>
<evidence type="ECO:0000256" key="1">
    <source>
        <dbReference type="SAM" id="MobiDB-lite"/>
    </source>
</evidence>
<sequence length="909" mass="97695">MGKINASLLAFNRGIISKNALARVDVDRVRLSAEVMTNWLPKTQGSMFLRPGFEYLGTSRNNAFAIDIPFVAATDDTALIEFADGQMRVRVDDVLVSRVSVATTISNSNFATSASWTDGSTNGGALTFGGSGLVLDAVNVGGLALCRRQIAVAGGDIGLRHALNISVTRGPVTFRCGSTSGGDEYVSETPLRTGDHSLAFTPTGDFYVQFQSDLDIDKIVASCQVASAGTMELDIPYAAADLPNVRWDQSADVLFLACEGFQQRRIERRATDSWSIVLYRADNGPFFGARTAKVKMKVASTYGNTTLTSDLPFFKSTHVGALFRLFNEGVNQTYKLGANGTYTDPIRVTGVFDSSGGTQYNDRNWTYSISGTWVGTLRVKRSFDGPDEGFKSFPRTAGAATIDITANGSFMPQDEDSNSIIWYKVGFDEGTYTSGTATVDVDYDGGGGYGICRVLSFNSATEVVVEVLSRFNTTAYTDNWQEGIWSDKQGWPSAVAFDKGRLGWAGKSRFIFSVSDDFENFDPDYEGDGGPINRTLGSGPVDTINFMLSLGRPIIGTPGGEFSIKSTSFDEPLTPQNTQAGRPSTQGSRQGVAAAKVDSNGVFAQRSGKRMFELVFNPDTYEYSPRDLTLLCPDLTGSANVVGIAVQRQPDTRIHVWLDDGTVALLTYEPAEEVACWSRFTMGGSGFVEGVSVLPGEDEDQVFYRVRRTVSAATVRYLEKMALESECVGGTTNKQGDSFLVISAVTGTSVTGLSHLNGLSVVAWGAGAYLGAYTVAAGAITLSSAVTAADIMVGLPYTAQFKSTKLAYAAAAGTALTQIKKVNYLGAIMRNTHNDGLQYGRDFDNLDPLPRVIAGVESTANLVFEEFDQPAFPFPGEWDADSRLCLEATAPKPCELLAAVLSVETNDRV</sequence>
<gene>
    <name evidence="2" type="ORF">CIT25_17720</name>
</gene>
<name>A0AB36R8S7_9HYPH</name>
<dbReference type="EMBL" id="NPKI01000019">
    <property type="protein sequence ID" value="PAQ00905.1"/>
    <property type="molecule type" value="Genomic_DNA"/>
</dbReference>
<comment type="caution">
    <text evidence="2">The sequence shown here is derived from an EMBL/GenBank/DDBJ whole genome shotgun (WGS) entry which is preliminary data.</text>
</comment>
<evidence type="ECO:0000313" key="3">
    <source>
        <dbReference type="Proteomes" id="UP000216215"/>
    </source>
</evidence>
<dbReference type="RefSeq" id="WP_095485862.1">
    <property type="nucleotide sequence ID" value="NZ_CP088151.1"/>
</dbReference>
<protein>
    <submittedName>
        <fullName evidence="2">Uncharacterized protein</fullName>
    </submittedName>
</protein>
<reference evidence="3" key="1">
    <citation type="submission" date="2017-08" db="EMBL/GenBank/DDBJ databases">
        <title>Mesorhizobium wenxinae sp. nov., a novel rhizobial species isolated from root nodules of chickpea (Cicer arietinum L.).</title>
        <authorList>
            <person name="Zhang J."/>
        </authorList>
    </citation>
    <scope>NUCLEOTIDE SEQUENCE [LARGE SCALE GENOMIC DNA]</scope>
    <source>
        <strain evidence="3">USDA 3392</strain>
    </source>
</reference>
<evidence type="ECO:0000313" key="2">
    <source>
        <dbReference type="EMBL" id="PAQ00905.1"/>
    </source>
</evidence>
<dbReference type="Proteomes" id="UP000216215">
    <property type="component" value="Unassembled WGS sequence"/>
</dbReference>
<proteinExistence type="predicted"/>
<organism evidence="2 3">
    <name type="scientific">Mesorhizobium mediterraneum</name>
    <dbReference type="NCBI Taxonomy" id="43617"/>
    <lineage>
        <taxon>Bacteria</taxon>
        <taxon>Pseudomonadati</taxon>
        <taxon>Pseudomonadota</taxon>
        <taxon>Alphaproteobacteria</taxon>
        <taxon>Hyphomicrobiales</taxon>
        <taxon>Phyllobacteriaceae</taxon>
        <taxon>Mesorhizobium</taxon>
    </lineage>
</organism>
<keyword evidence="3" id="KW-1185">Reference proteome</keyword>
<accession>A0AB36R8S7</accession>